<sequence>MSWSRRDVIRLGIGGFALAASGPLLSACGWKPLYGNASAGPSGNATVDANLAGIAIKEPFFERDAAPFGEFSEAGSAKYDARTAQILHNALRDGMNPYGQPAAPAYTLAIKLSESINRTLTADEGDARRENLTLRASFLLADLKGTELLKDKARSIIAYTVLQDPYTDLEARNDARDRTARQLAEQIKLRISSYFATHG</sequence>
<reference evidence="1 2" key="1">
    <citation type="journal article" date="2013" name="Antonie Van Leeuwenhoek">
        <title>Dongia rigui sp. nov., isolated from freshwater of a large wetland in Korea.</title>
        <authorList>
            <person name="Baik K.S."/>
            <person name="Hwang Y.M."/>
            <person name="Choi J.S."/>
            <person name="Kwon J."/>
            <person name="Seong C.N."/>
        </authorList>
    </citation>
    <scope>NUCLEOTIDE SEQUENCE [LARGE SCALE GENOMIC DNA]</scope>
    <source>
        <strain evidence="1 2">04SU4-P</strain>
    </source>
</reference>
<dbReference type="InterPro" id="IPR006311">
    <property type="entry name" value="TAT_signal"/>
</dbReference>
<name>A0ABU5DXV3_9PROT</name>
<dbReference type="Gene3D" id="3.30.160.150">
    <property type="entry name" value="Lipoprotein like domain"/>
    <property type="match status" value="1"/>
</dbReference>
<dbReference type="RefSeq" id="WP_320500562.1">
    <property type="nucleotide sequence ID" value="NZ_JAXCLX010000001.1"/>
</dbReference>
<accession>A0ABU5DXV3</accession>
<keyword evidence="2" id="KW-1185">Reference proteome</keyword>
<evidence type="ECO:0000313" key="2">
    <source>
        <dbReference type="Proteomes" id="UP001271769"/>
    </source>
</evidence>
<evidence type="ECO:0000313" key="1">
    <source>
        <dbReference type="EMBL" id="MDY0872144.1"/>
    </source>
</evidence>
<dbReference type="PROSITE" id="PS51257">
    <property type="entry name" value="PROKAR_LIPOPROTEIN"/>
    <property type="match status" value="1"/>
</dbReference>
<protein>
    <submittedName>
        <fullName evidence="1">LPS assembly lipoprotein LptE</fullName>
    </submittedName>
</protein>
<gene>
    <name evidence="1" type="primary">lptE</name>
    <name evidence="1" type="ORF">SMD31_09425</name>
</gene>
<organism evidence="1 2">
    <name type="scientific">Dongia rigui</name>
    <dbReference type="NCBI Taxonomy" id="940149"/>
    <lineage>
        <taxon>Bacteria</taxon>
        <taxon>Pseudomonadati</taxon>
        <taxon>Pseudomonadota</taxon>
        <taxon>Alphaproteobacteria</taxon>
        <taxon>Rhodospirillales</taxon>
        <taxon>Dongiaceae</taxon>
        <taxon>Dongia</taxon>
    </lineage>
</organism>
<dbReference type="PROSITE" id="PS51318">
    <property type="entry name" value="TAT"/>
    <property type="match status" value="1"/>
</dbReference>
<dbReference type="Proteomes" id="UP001271769">
    <property type="component" value="Unassembled WGS sequence"/>
</dbReference>
<dbReference type="EMBL" id="JAXCLX010000001">
    <property type="protein sequence ID" value="MDY0872144.1"/>
    <property type="molecule type" value="Genomic_DNA"/>
</dbReference>
<proteinExistence type="predicted"/>
<dbReference type="Pfam" id="PF04390">
    <property type="entry name" value="LptE"/>
    <property type="match status" value="1"/>
</dbReference>
<dbReference type="InterPro" id="IPR007485">
    <property type="entry name" value="LPS_assembly_LptE"/>
</dbReference>
<keyword evidence="1" id="KW-0449">Lipoprotein</keyword>
<comment type="caution">
    <text evidence="1">The sequence shown here is derived from an EMBL/GenBank/DDBJ whole genome shotgun (WGS) entry which is preliminary data.</text>
</comment>